<dbReference type="EMBL" id="BCMG01000004">
    <property type="protein sequence ID" value="GAX00925.1"/>
    <property type="molecule type" value="Genomic_DNA"/>
</dbReference>
<comment type="caution">
    <text evidence="1">The sequence shown here is derived from an EMBL/GenBank/DDBJ whole genome shotgun (WGS) entry which is preliminary data.</text>
</comment>
<protein>
    <submittedName>
        <fullName evidence="1">Competence protein ComFA</fullName>
    </submittedName>
</protein>
<name>A0A1Z5IGN6_9LACO</name>
<evidence type="ECO:0000313" key="1">
    <source>
        <dbReference type="EMBL" id="GAX00925.1"/>
    </source>
</evidence>
<keyword evidence="2" id="KW-1185">Reference proteome</keyword>
<sequence>MQATQLFGRQLLADTMPNVAEWQPKLLRRPAMTLTAQWAICQRCGQRTVKQTVQLPRNNYYCPHCFQLGRVTSDQWLWSLPEPNQFAKLVKLDRPADACSGCLQSRNQCNFCCWSDPFTVGSDRRRQNRNAV</sequence>
<dbReference type="AlphaFoldDB" id="A0A1Z5IGN6"/>
<reference evidence="1 2" key="1">
    <citation type="submission" date="2015-11" db="EMBL/GenBank/DDBJ databases">
        <title>Draft genome sequences of new species of the genus Lactobacillus isolated from orchardgrass silage.</title>
        <authorList>
            <person name="Tohno M."/>
            <person name="Tanizawa Y."/>
            <person name="Arita M."/>
        </authorList>
    </citation>
    <scope>NUCLEOTIDE SEQUENCE [LARGE SCALE GENOMIC DNA]</scope>
    <source>
        <strain evidence="1 2">IWT126</strain>
    </source>
</reference>
<dbReference type="STRING" id="1302250.GCA_001313225_00771"/>
<proteinExistence type="predicted"/>
<evidence type="ECO:0000313" key="2">
    <source>
        <dbReference type="Proteomes" id="UP000198402"/>
    </source>
</evidence>
<dbReference type="Proteomes" id="UP000198402">
    <property type="component" value="Unassembled WGS sequence"/>
</dbReference>
<accession>A0A1Z5IGN6</accession>
<gene>
    <name evidence="1" type="primary">comFA_1</name>
    <name evidence="1" type="ORF">IWT126_00945</name>
</gene>
<organism evidence="1 2">
    <name type="scientific">Secundilactobacillus silagei JCM 19001</name>
    <dbReference type="NCBI Taxonomy" id="1302250"/>
    <lineage>
        <taxon>Bacteria</taxon>
        <taxon>Bacillati</taxon>
        <taxon>Bacillota</taxon>
        <taxon>Bacilli</taxon>
        <taxon>Lactobacillales</taxon>
        <taxon>Lactobacillaceae</taxon>
        <taxon>Secundilactobacillus</taxon>
    </lineage>
</organism>